<evidence type="ECO:0000313" key="2">
    <source>
        <dbReference type="EMBL" id="AZW17824.1"/>
    </source>
</evidence>
<gene>
    <name evidence="2" type="ORF">CS347_14165</name>
</gene>
<feature type="region of interest" description="Disordered" evidence="1">
    <location>
        <begin position="70"/>
        <end position="98"/>
    </location>
</feature>
<sequence>MHQLHTLLISPEQARAAARVWGHKNAQQASQCEFLAVSWYDLQGDPNDRLWSRLVAYLCRVLLPRIASNARSQADPQGRARPAIAASRPPLPLLTLSS</sequence>
<dbReference type="KEGG" id="bhz:ACR54_03422"/>
<proteinExistence type="predicted"/>
<dbReference type="GeneID" id="92994773"/>
<dbReference type="EMBL" id="CP024172">
    <property type="protein sequence ID" value="AZW17824.1"/>
    <property type="molecule type" value="Genomic_DNA"/>
</dbReference>
<name>A0AAN1RXI9_9BORD</name>
<reference evidence="3" key="1">
    <citation type="submission" date="2017-10" db="EMBL/GenBank/DDBJ databases">
        <title>Whole genome sequencing of various Bordetella species.</title>
        <authorList>
            <person name="Weigand M.R."/>
            <person name="Loparev V."/>
            <person name="Peng Y."/>
            <person name="Bowden K.E."/>
            <person name="Tondella M.L."/>
            <person name="Williams M.M."/>
        </authorList>
    </citation>
    <scope>NUCLEOTIDE SEQUENCE [LARGE SCALE GENOMIC DNA]</scope>
    <source>
        <strain evidence="3">H720</strain>
    </source>
</reference>
<accession>A0AAN1RXI9</accession>
<dbReference type="RefSeq" id="WP_029578820.1">
    <property type="nucleotide sequence ID" value="NZ_CP012076.1"/>
</dbReference>
<protein>
    <submittedName>
        <fullName evidence="2">Uncharacterized protein</fullName>
    </submittedName>
</protein>
<feature type="compositionally biased region" description="Low complexity" evidence="1">
    <location>
        <begin position="79"/>
        <end position="88"/>
    </location>
</feature>
<dbReference type="Proteomes" id="UP000282741">
    <property type="component" value="Chromosome"/>
</dbReference>
<evidence type="ECO:0000256" key="1">
    <source>
        <dbReference type="SAM" id="MobiDB-lite"/>
    </source>
</evidence>
<dbReference type="AlphaFoldDB" id="A0AAN1RXI9"/>
<evidence type="ECO:0000313" key="3">
    <source>
        <dbReference type="Proteomes" id="UP000282741"/>
    </source>
</evidence>
<organism evidence="2 3">
    <name type="scientific">Bordetella hinzii</name>
    <dbReference type="NCBI Taxonomy" id="103855"/>
    <lineage>
        <taxon>Bacteria</taxon>
        <taxon>Pseudomonadati</taxon>
        <taxon>Pseudomonadota</taxon>
        <taxon>Betaproteobacteria</taxon>
        <taxon>Burkholderiales</taxon>
        <taxon>Alcaligenaceae</taxon>
        <taxon>Bordetella</taxon>
    </lineage>
</organism>